<comment type="caution">
    <text evidence="2">The sequence shown here is derived from an EMBL/GenBank/DDBJ whole genome shotgun (WGS) entry which is preliminary data.</text>
</comment>
<dbReference type="EMBL" id="JAVRFL010000021">
    <property type="protein sequence ID" value="MDT0530956.1"/>
    <property type="molecule type" value="Genomic_DNA"/>
</dbReference>
<accession>A0ABU2WYD6</accession>
<proteinExistence type="predicted"/>
<gene>
    <name evidence="2" type="ORF">RM555_18340</name>
</gene>
<evidence type="ECO:0000256" key="1">
    <source>
        <dbReference type="SAM" id="MobiDB-lite"/>
    </source>
</evidence>
<feature type="compositionally biased region" description="Polar residues" evidence="1">
    <location>
        <begin position="29"/>
        <end position="52"/>
    </location>
</feature>
<reference evidence="2" key="1">
    <citation type="submission" date="2023-09" db="EMBL/GenBank/DDBJ databases">
        <title>30 novel species of actinomycetes from the DSMZ collection.</title>
        <authorList>
            <person name="Nouioui I."/>
        </authorList>
    </citation>
    <scope>NUCLEOTIDE SEQUENCE</scope>
    <source>
        <strain evidence="2">DSM 115977</strain>
    </source>
</reference>
<protein>
    <submittedName>
        <fullName evidence="2">Uncharacterized protein</fullName>
    </submittedName>
</protein>
<evidence type="ECO:0000313" key="3">
    <source>
        <dbReference type="Proteomes" id="UP001180973"/>
    </source>
</evidence>
<sequence length="70" mass="7036">MGVMVDTADQQSVAFFYDGRPLGVMIPANPSTPLTSRQSPARGASSGNQPNATAAIDAAPTPQASNSASS</sequence>
<dbReference type="RefSeq" id="WP_311412909.1">
    <property type="nucleotide sequence ID" value="NZ_JAVRFL010000021.1"/>
</dbReference>
<dbReference type="Proteomes" id="UP001180973">
    <property type="component" value="Unassembled WGS sequence"/>
</dbReference>
<keyword evidence="3" id="KW-1185">Reference proteome</keyword>
<name>A0ABU2WYD6_9ACTN</name>
<evidence type="ECO:0000313" key="2">
    <source>
        <dbReference type="EMBL" id="MDT0530956.1"/>
    </source>
</evidence>
<feature type="region of interest" description="Disordered" evidence="1">
    <location>
        <begin position="26"/>
        <end position="70"/>
    </location>
</feature>
<organism evidence="2 3">
    <name type="scientific">Micromonospora reichwaldensis</name>
    <dbReference type="NCBI Taxonomy" id="3075516"/>
    <lineage>
        <taxon>Bacteria</taxon>
        <taxon>Bacillati</taxon>
        <taxon>Actinomycetota</taxon>
        <taxon>Actinomycetes</taxon>
        <taxon>Micromonosporales</taxon>
        <taxon>Micromonosporaceae</taxon>
        <taxon>Micromonospora</taxon>
    </lineage>
</organism>